<feature type="domain" description="Major facilitator superfamily (MFS) profile" evidence="8">
    <location>
        <begin position="12"/>
        <end position="420"/>
    </location>
</feature>
<keyword evidence="2" id="KW-1003">Cell membrane</keyword>
<evidence type="ECO:0000256" key="4">
    <source>
        <dbReference type="ARBA" id="ARBA00022989"/>
    </source>
</evidence>
<feature type="transmembrane region" description="Helical" evidence="7">
    <location>
        <begin position="166"/>
        <end position="183"/>
    </location>
</feature>
<evidence type="ECO:0000256" key="2">
    <source>
        <dbReference type="ARBA" id="ARBA00022475"/>
    </source>
</evidence>
<comment type="similarity">
    <text evidence="6">Belongs to the major facilitator superfamily. Phthalate permease family.</text>
</comment>
<feature type="transmembrane region" description="Helical" evidence="7">
    <location>
        <begin position="138"/>
        <end position="160"/>
    </location>
</feature>
<feature type="transmembrane region" description="Helical" evidence="7">
    <location>
        <begin position="397"/>
        <end position="417"/>
    </location>
</feature>
<feature type="transmembrane region" description="Helical" evidence="7">
    <location>
        <begin position="364"/>
        <end position="385"/>
    </location>
</feature>
<dbReference type="PANTHER" id="PTHR11662">
    <property type="entry name" value="SOLUTE CARRIER FAMILY 17"/>
    <property type="match status" value="1"/>
</dbReference>
<keyword evidence="3 7" id="KW-0812">Transmembrane</keyword>
<dbReference type="Gene3D" id="1.20.1250.20">
    <property type="entry name" value="MFS general substrate transporter like domains"/>
    <property type="match status" value="2"/>
</dbReference>
<dbReference type="InterPro" id="IPR020846">
    <property type="entry name" value="MFS_dom"/>
</dbReference>
<dbReference type="PANTHER" id="PTHR11662:SF399">
    <property type="entry name" value="FI19708P1-RELATED"/>
    <property type="match status" value="1"/>
</dbReference>
<dbReference type="Proteomes" id="UP000548504">
    <property type="component" value="Unassembled WGS sequence"/>
</dbReference>
<feature type="transmembrane region" description="Helical" evidence="7">
    <location>
        <begin position="306"/>
        <end position="325"/>
    </location>
</feature>
<dbReference type="AlphaFoldDB" id="A0A7X1BMI0"/>
<dbReference type="InterPro" id="IPR050382">
    <property type="entry name" value="MFS_Na/Anion_cotransporter"/>
</dbReference>
<dbReference type="GO" id="GO:0022857">
    <property type="term" value="F:transmembrane transporter activity"/>
    <property type="evidence" value="ECO:0007669"/>
    <property type="project" value="InterPro"/>
</dbReference>
<evidence type="ECO:0000313" key="10">
    <source>
        <dbReference type="Proteomes" id="UP000548504"/>
    </source>
</evidence>
<keyword evidence="5 7" id="KW-0472">Membrane</keyword>
<dbReference type="EMBL" id="JACLAG010000001">
    <property type="protein sequence ID" value="MBC2618388.1"/>
    <property type="molecule type" value="Genomic_DNA"/>
</dbReference>
<evidence type="ECO:0000256" key="6">
    <source>
        <dbReference type="ARBA" id="ARBA00038514"/>
    </source>
</evidence>
<feature type="transmembrane region" description="Helical" evidence="7">
    <location>
        <begin position="73"/>
        <end position="92"/>
    </location>
</feature>
<dbReference type="RefSeq" id="WP_038638688.1">
    <property type="nucleotide sequence ID" value="NZ_CP060441.1"/>
</dbReference>
<feature type="transmembrane region" description="Helical" evidence="7">
    <location>
        <begin position="233"/>
        <end position="254"/>
    </location>
</feature>
<comment type="subcellular location">
    <subcellularLocation>
        <location evidence="1">Membrane</location>
        <topology evidence="1">Multi-pass membrane protein</topology>
    </subcellularLocation>
</comment>
<accession>A0A7X1BMI0</accession>
<evidence type="ECO:0000313" key="9">
    <source>
        <dbReference type="EMBL" id="MBC2618388.1"/>
    </source>
</evidence>
<dbReference type="InterPro" id="IPR036259">
    <property type="entry name" value="MFS_trans_sf"/>
</dbReference>
<dbReference type="SUPFAM" id="SSF103473">
    <property type="entry name" value="MFS general substrate transporter"/>
    <property type="match status" value="1"/>
</dbReference>
<evidence type="ECO:0000256" key="1">
    <source>
        <dbReference type="ARBA" id="ARBA00004141"/>
    </source>
</evidence>
<feature type="transmembrane region" description="Helical" evidence="7">
    <location>
        <begin position="331"/>
        <end position="352"/>
    </location>
</feature>
<keyword evidence="4 7" id="KW-1133">Transmembrane helix</keyword>
<dbReference type="InterPro" id="IPR011701">
    <property type="entry name" value="MFS"/>
</dbReference>
<feature type="transmembrane region" description="Helical" evidence="7">
    <location>
        <begin position="274"/>
        <end position="294"/>
    </location>
</feature>
<feature type="transmembrane region" description="Helical" evidence="7">
    <location>
        <begin position="98"/>
        <end position="117"/>
    </location>
</feature>
<evidence type="ECO:0000256" key="5">
    <source>
        <dbReference type="ARBA" id="ARBA00023136"/>
    </source>
</evidence>
<sequence length="437" mass="47208">MSTSPGNRRWGIIVLLIIDYFVMFVARSGMSMCGPALMQEYGWSAMQFGWVSTAFFIGYAVTMLPAGLLADRFGGGVVLVTGTLWWAVFTFLTPLGSTLGIMMLLRILVGIGQGLLVPANFSLAAKWVPKHEAGMATGLLQIGCPTGIAVAMVLAAWIVQRWDWQAVFYVVSVPGVLWCLLWWKLGSNRPQQDTFITQGERDYILAGQVSTEISPATQNEPLSKGDILATPSVWACALCYFCTNYLFFLFMTWLPTYFAMGRGIDLKQSAIFSMLPYLVAIFAYPLGGVVTDAACRRFGQNVGRKISPVLGLLLAGVFLILGTQANSLWSAATLISASNFFLCFTMAAHFSIPIIFSQKDTGMLVGLNGVFGTLAGILSPVLAGWVIDVSGGQYEYALYLGAGVAIVGAFFMLIARIRPIENKSARVSAGGRKGFAG</sequence>
<dbReference type="Pfam" id="PF07690">
    <property type="entry name" value="MFS_1"/>
    <property type="match status" value="1"/>
</dbReference>
<reference evidence="9 10" key="1">
    <citation type="submission" date="2020-08" db="EMBL/GenBank/DDBJ databases">
        <title>Emergence and comparative genomics analysis of Citrobacter in Fennec fox imported from North Africa to China.</title>
        <authorList>
            <person name="Zheng B."/>
        </authorList>
    </citation>
    <scope>NUCLEOTIDE SEQUENCE [LARGE SCALE GENOMIC DNA]</scope>
    <source>
        <strain evidence="9 10">FF141</strain>
    </source>
</reference>
<organism evidence="9 10">
    <name type="scientific">Citrobacter cronae</name>
    <dbReference type="NCBI Taxonomy" id="1748967"/>
    <lineage>
        <taxon>Bacteria</taxon>
        <taxon>Pseudomonadati</taxon>
        <taxon>Pseudomonadota</taxon>
        <taxon>Gammaproteobacteria</taxon>
        <taxon>Enterobacterales</taxon>
        <taxon>Enterobacteriaceae</taxon>
        <taxon>Citrobacter</taxon>
        <taxon>Citrobacter freundii complex</taxon>
    </lineage>
</organism>
<evidence type="ECO:0000256" key="7">
    <source>
        <dbReference type="SAM" id="Phobius"/>
    </source>
</evidence>
<feature type="transmembrane region" description="Helical" evidence="7">
    <location>
        <begin position="12"/>
        <end position="29"/>
    </location>
</feature>
<name>A0A7X1BMI0_9ENTR</name>
<proteinExistence type="inferred from homology"/>
<dbReference type="PROSITE" id="PS50850">
    <property type="entry name" value="MFS"/>
    <property type="match status" value="1"/>
</dbReference>
<dbReference type="GO" id="GO:0016020">
    <property type="term" value="C:membrane"/>
    <property type="evidence" value="ECO:0007669"/>
    <property type="project" value="UniProtKB-SubCell"/>
</dbReference>
<evidence type="ECO:0000256" key="3">
    <source>
        <dbReference type="ARBA" id="ARBA00022692"/>
    </source>
</evidence>
<comment type="caution">
    <text evidence="9">The sequence shown here is derived from an EMBL/GenBank/DDBJ whole genome shotgun (WGS) entry which is preliminary data.</text>
</comment>
<gene>
    <name evidence="9" type="ORF">H7I73_01855</name>
</gene>
<protein>
    <submittedName>
        <fullName evidence="9">MFS transporter</fullName>
    </submittedName>
</protein>
<feature type="transmembrane region" description="Helical" evidence="7">
    <location>
        <begin position="41"/>
        <end position="61"/>
    </location>
</feature>
<evidence type="ECO:0000259" key="8">
    <source>
        <dbReference type="PROSITE" id="PS50850"/>
    </source>
</evidence>